<dbReference type="PANTHER" id="PTHR11102:SF160">
    <property type="entry name" value="ERAD-ASSOCIATED E3 UBIQUITIN-PROTEIN LIGASE COMPONENT HRD3"/>
    <property type="match status" value="1"/>
</dbReference>
<feature type="non-terminal residue" evidence="1">
    <location>
        <position position="1"/>
    </location>
</feature>
<dbReference type="InterPro" id="IPR011990">
    <property type="entry name" value="TPR-like_helical_dom_sf"/>
</dbReference>
<proteinExistence type="predicted"/>
<dbReference type="STRING" id="81479.RA876_13720"/>
<protein>
    <submittedName>
        <fullName evidence="1">Sel1 repeat family protein</fullName>
    </submittedName>
</protein>
<dbReference type="SUPFAM" id="SSF81901">
    <property type="entry name" value="HCP-like"/>
    <property type="match status" value="1"/>
</dbReference>
<accession>A0A1Q8Y9I6</accession>
<comment type="caution">
    <text evidence="1">The sequence shown here is derived from an EMBL/GenBank/DDBJ whole genome shotgun (WGS) entry which is preliminary data.</text>
</comment>
<dbReference type="InterPro" id="IPR050767">
    <property type="entry name" value="Sel1_AlgK"/>
</dbReference>
<sequence>KQGLADAQSNLGVMYENGQGVSQDYKEAVKWYRLAAEQGNANAQSNLGVMYFNGQGVSQSRVVAFALFNLSAANDPSADNKATGNRTSLTEKMSNKEIEAAQDLTRELAKPKNLLAALDKYIKKRGL</sequence>
<dbReference type="EMBL" id="MSYM01000019">
    <property type="protein sequence ID" value="OLP04663.1"/>
    <property type="molecule type" value="Genomic_DNA"/>
</dbReference>
<dbReference type="InterPro" id="IPR006597">
    <property type="entry name" value="Sel1-like"/>
</dbReference>
<dbReference type="Pfam" id="PF08238">
    <property type="entry name" value="Sel1"/>
    <property type="match status" value="2"/>
</dbReference>
<dbReference type="Gene3D" id="1.25.40.10">
    <property type="entry name" value="Tetratricopeptide repeat domain"/>
    <property type="match status" value="1"/>
</dbReference>
<dbReference type="SMART" id="SM00671">
    <property type="entry name" value="SEL1"/>
    <property type="match status" value="2"/>
</dbReference>
<dbReference type="PANTHER" id="PTHR11102">
    <property type="entry name" value="SEL-1-LIKE PROTEIN"/>
    <property type="match status" value="1"/>
</dbReference>
<dbReference type="Proteomes" id="UP000185911">
    <property type="component" value="Unassembled WGS sequence"/>
</dbReference>
<name>A0A1Q8Y9I6_9BURK</name>
<keyword evidence="2" id="KW-1185">Reference proteome</keyword>
<organism evidence="1 2">
    <name type="scientific">Rhodoferax antarcticus ANT.BR</name>
    <dbReference type="NCBI Taxonomy" id="1111071"/>
    <lineage>
        <taxon>Bacteria</taxon>
        <taxon>Pseudomonadati</taxon>
        <taxon>Pseudomonadota</taxon>
        <taxon>Betaproteobacteria</taxon>
        <taxon>Burkholderiales</taxon>
        <taxon>Comamonadaceae</taxon>
        <taxon>Rhodoferax</taxon>
    </lineage>
</organism>
<reference evidence="1 2" key="1">
    <citation type="submission" date="2017-01" db="EMBL/GenBank/DDBJ databases">
        <title>Genome sequence of Rhodoferax antarcticus ANT.BR, a psychrophilic purple nonsulfur bacterium from an Antarctic microbial mat.</title>
        <authorList>
            <person name="Baker J."/>
            <person name="Riester C."/>
            <person name="Skinner B."/>
            <person name="Newell A."/>
            <person name="Swingley W."/>
            <person name="Madigan M."/>
            <person name="Jung D."/>
            <person name="Asao M."/>
            <person name="Chen M."/>
            <person name="Loughlin P."/>
            <person name="Pan H."/>
            <person name="Lin S."/>
            <person name="Li N."/>
            <person name="Shaw J."/>
            <person name="Prado M."/>
            <person name="Sherman C."/>
            <person name="Li X."/>
            <person name="Tang J."/>
            <person name="Blankenship R."/>
            <person name="Zhao T."/>
            <person name="Touchman J."/>
            <person name="Sattley M."/>
        </authorList>
    </citation>
    <scope>NUCLEOTIDE SEQUENCE [LARGE SCALE GENOMIC DNA]</scope>
    <source>
        <strain evidence="1 2">ANT.BR</strain>
    </source>
</reference>
<gene>
    <name evidence="1" type="ORF">BLL52_3984</name>
</gene>
<dbReference type="RefSeq" id="WP_139313454.1">
    <property type="nucleotide sequence ID" value="NZ_MSYM01000019.1"/>
</dbReference>
<evidence type="ECO:0000313" key="1">
    <source>
        <dbReference type="EMBL" id="OLP04663.1"/>
    </source>
</evidence>
<evidence type="ECO:0000313" key="2">
    <source>
        <dbReference type="Proteomes" id="UP000185911"/>
    </source>
</evidence>
<dbReference type="AlphaFoldDB" id="A0A1Q8Y9I6"/>